<dbReference type="InterPro" id="IPR006145">
    <property type="entry name" value="PsdUridine_synth_RsuA/RluA"/>
</dbReference>
<dbReference type="PANTHER" id="PTHR21600">
    <property type="entry name" value="MITOCHONDRIAL RNA PSEUDOURIDINE SYNTHASE"/>
    <property type="match status" value="1"/>
</dbReference>
<proteinExistence type="predicted"/>
<keyword evidence="2" id="KW-0694">RNA-binding</keyword>
<dbReference type="InterPro" id="IPR020103">
    <property type="entry name" value="PsdUridine_synth_cat_dom_sf"/>
</dbReference>
<dbReference type="InterPro" id="IPR006224">
    <property type="entry name" value="PsdUridine_synth_RluA-like_CS"/>
</dbReference>
<evidence type="ECO:0000256" key="1">
    <source>
        <dbReference type="PIRSR" id="PIRSR606225-1"/>
    </source>
</evidence>
<dbReference type="AlphaFoldDB" id="A0A6A6V2X9"/>
<dbReference type="GO" id="GO:0009982">
    <property type="term" value="F:pseudouridine synthase activity"/>
    <property type="evidence" value="ECO:0007669"/>
    <property type="project" value="InterPro"/>
</dbReference>
<dbReference type="Pfam" id="PF00849">
    <property type="entry name" value="PseudoU_synth_2"/>
    <property type="match status" value="1"/>
</dbReference>
<evidence type="ECO:0000256" key="3">
    <source>
        <dbReference type="SAM" id="MobiDB-lite"/>
    </source>
</evidence>
<evidence type="ECO:0000256" key="2">
    <source>
        <dbReference type="PROSITE-ProRule" id="PRU00182"/>
    </source>
</evidence>
<feature type="region of interest" description="Disordered" evidence="3">
    <location>
        <begin position="464"/>
        <end position="515"/>
    </location>
</feature>
<evidence type="ECO:0000313" key="5">
    <source>
        <dbReference type="EMBL" id="KAF2743527.1"/>
    </source>
</evidence>
<dbReference type="PANTHER" id="PTHR21600:SF40">
    <property type="entry name" value="PSEUDOURIDYLATE SYNTHASE RPUSD2"/>
    <property type="match status" value="1"/>
</dbReference>
<dbReference type="EMBL" id="MU006596">
    <property type="protein sequence ID" value="KAF2743527.1"/>
    <property type="molecule type" value="Genomic_DNA"/>
</dbReference>
<dbReference type="CDD" id="cd02557">
    <property type="entry name" value="PseudoU_synth_ScRIB2"/>
    <property type="match status" value="1"/>
</dbReference>
<evidence type="ECO:0000313" key="6">
    <source>
        <dbReference type="Proteomes" id="UP000799440"/>
    </source>
</evidence>
<dbReference type="PROSITE" id="PS50889">
    <property type="entry name" value="S4"/>
    <property type="match status" value="1"/>
</dbReference>
<dbReference type="Proteomes" id="UP000799440">
    <property type="component" value="Unassembled WGS sequence"/>
</dbReference>
<feature type="active site" evidence="1">
    <location>
        <position position="219"/>
    </location>
</feature>
<evidence type="ECO:0000259" key="4">
    <source>
        <dbReference type="Pfam" id="PF00849"/>
    </source>
</evidence>
<dbReference type="NCBIfam" id="TIGR00005">
    <property type="entry name" value="rluA_subfam"/>
    <property type="match status" value="1"/>
</dbReference>
<organism evidence="5 6">
    <name type="scientific">Sporormia fimetaria CBS 119925</name>
    <dbReference type="NCBI Taxonomy" id="1340428"/>
    <lineage>
        <taxon>Eukaryota</taxon>
        <taxon>Fungi</taxon>
        <taxon>Dikarya</taxon>
        <taxon>Ascomycota</taxon>
        <taxon>Pezizomycotina</taxon>
        <taxon>Dothideomycetes</taxon>
        <taxon>Pleosporomycetidae</taxon>
        <taxon>Pleosporales</taxon>
        <taxon>Sporormiaceae</taxon>
        <taxon>Sporormia</taxon>
    </lineage>
</organism>
<reference evidence="5" key="1">
    <citation type="journal article" date="2020" name="Stud. Mycol.">
        <title>101 Dothideomycetes genomes: a test case for predicting lifestyles and emergence of pathogens.</title>
        <authorList>
            <person name="Haridas S."/>
            <person name="Albert R."/>
            <person name="Binder M."/>
            <person name="Bloem J."/>
            <person name="Labutti K."/>
            <person name="Salamov A."/>
            <person name="Andreopoulos B."/>
            <person name="Baker S."/>
            <person name="Barry K."/>
            <person name="Bills G."/>
            <person name="Bluhm B."/>
            <person name="Cannon C."/>
            <person name="Castanera R."/>
            <person name="Culley D."/>
            <person name="Daum C."/>
            <person name="Ezra D."/>
            <person name="Gonzalez J."/>
            <person name="Henrissat B."/>
            <person name="Kuo A."/>
            <person name="Liang C."/>
            <person name="Lipzen A."/>
            <person name="Lutzoni F."/>
            <person name="Magnuson J."/>
            <person name="Mondo S."/>
            <person name="Nolan M."/>
            <person name="Ohm R."/>
            <person name="Pangilinan J."/>
            <person name="Park H.-J."/>
            <person name="Ramirez L."/>
            <person name="Alfaro M."/>
            <person name="Sun H."/>
            <person name="Tritt A."/>
            <person name="Yoshinaga Y."/>
            <person name="Zwiers L.-H."/>
            <person name="Turgeon B."/>
            <person name="Goodwin S."/>
            <person name="Spatafora J."/>
            <person name="Crous P."/>
            <person name="Grigoriev I."/>
        </authorList>
    </citation>
    <scope>NUCLEOTIDE SEQUENCE</scope>
    <source>
        <strain evidence="5">CBS 119925</strain>
    </source>
</reference>
<feature type="domain" description="Pseudouridine synthase RsuA/RluA-like" evidence="4">
    <location>
        <begin position="175"/>
        <end position="347"/>
    </location>
</feature>
<dbReference type="PROSITE" id="PS01129">
    <property type="entry name" value="PSI_RLU"/>
    <property type="match status" value="1"/>
</dbReference>
<sequence>MRPTQHATCRPVLALAPSPRILAYLASKGRLPTQRKPTMALVPVEPVDKYSPLGDKFPFVEPPPVVVTPCDPWPPPYYLEDGLRKVKPYHFTYNTYCKQRWRGREILDIFASEFRDRPTEYYKKAIEEGRVVLNGKPVPSTSTIVKNGDVISHTLHRHEPPVTAKPIGIVHEDDDLIVINKPAGMPVHPAGRYNFNSIIEIMRADRGYGWNPLPCNRLDRLTSGIMFIGKHRQAAEDMSAQIRGRTVKKEYITRVVGEFPEGEVVCEKPILQISPKLGLNRVRANGKEALTVFKRLAYYPPKDDKTAENQQDGQEHEGMEWKKKRGYSIVRCFPVTGRTHQLRVHLQFLGHPISNDPIYANQRVFGPSLGQGHSEAENDEDIMSRLERMGKEEVADAVAYHDEMVDQYNKRKAEKMTGETCSVCDTPLYSDPGVHELGIYLHARRYHCGEGKWDYQTELPEWALPPPDTEGPRVATEESDPLSIDLKKLGLEEEESRTAQADTTDEPKAAAAASA</sequence>
<dbReference type="GO" id="GO:0003723">
    <property type="term" value="F:RNA binding"/>
    <property type="evidence" value="ECO:0007669"/>
    <property type="project" value="UniProtKB-KW"/>
</dbReference>
<dbReference type="Gene3D" id="3.30.2350.10">
    <property type="entry name" value="Pseudouridine synthase"/>
    <property type="match status" value="1"/>
</dbReference>
<dbReference type="SUPFAM" id="SSF55174">
    <property type="entry name" value="Alpha-L RNA-binding motif"/>
    <property type="match status" value="1"/>
</dbReference>
<dbReference type="OrthoDB" id="424794at2759"/>
<keyword evidence="6" id="KW-1185">Reference proteome</keyword>
<gene>
    <name evidence="5" type="ORF">M011DRAFT_496842</name>
</gene>
<accession>A0A6A6V2X9</accession>
<dbReference type="GO" id="GO:0000455">
    <property type="term" value="P:enzyme-directed rRNA pseudouridine synthesis"/>
    <property type="evidence" value="ECO:0007669"/>
    <property type="project" value="TreeGrafter"/>
</dbReference>
<dbReference type="InterPro" id="IPR006225">
    <property type="entry name" value="PsdUridine_synth_RluC/D"/>
</dbReference>
<protein>
    <submittedName>
        <fullName evidence="5">Pseudouridine synthase</fullName>
    </submittedName>
</protein>
<name>A0A6A6V2X9_9PLEO</name>
<dbReference type="SUPFAM" id="SSF55120">
    <property type="entry name" value="Pseudouridine synthase"/>
    <property type="match status" value="1"/>
</dbReference>
<dbReference type="InterPro" id="IPR050188">
    <property type="entry name" value="RluA_PseudoU_synthase"/>
</dbReference>